<dbReference type="GO" id="GO:0003677">
    <property type="term" value="F:DNA binding"/>
    <property type="evidence" value="ECO:0007669"/>
    <property type="project" value="UniProtKB-KW"/>
</dbReference>
<dbReference type="InterPro" id="IPR043128">
    <property type="entry name" value="Rev_trsase/Diguanyl_cyclase"/>
</dbReference>
<keyword evidence="2" id="KW-0645">Protease</keyword>
<gene>
    <name evidence="16" type="ORF">GWI33_008435</name>
</gene>
<dbReference type="GO" id="GO:0003964">
    <property type="term" value="F:RNA-directed DNA polymerase activity"/>
    <property type="evidence" value="ECO:0007669"/>
    <property type="project" value="UniProtKB-KW"/>
</dbReference>
<dbReference type="InterPro" id="IPR036875">
    <property type="entry name" value="Znf_CCHC_sf"/>
</dbReference>
<dbReference type="FunFam" id="3.10.10.10:FF:000007">
    <property type="entry name" value="Retrovirus-related Pol polyprotein from transposon 17.6-like Protein"/>
    <property type="match status" value="1"/>
</dbReference>
<keyword evidence="9" id="KW-0695">RNA-directed DNA polymerase</keyword>
<evidence type="ECO:0000313" key="16">
    <source>
        <dbReference type="EMBL" id="KAF7278397.1"/>
    </source>
</evidence>
<keyword evidence="3" id="KW-0808">Transferase</keyword>
<dbReference type="Gene3D" id="4.10.60.10">
    <property type="entry name" value="Zinc finger, CCHC-type"/>
    <property type="match status" value="1"/>
</dbReference>
<evidence type="ECO:0000256" key="12">
    <source>
        <dbReference type="PROSITE-ProRule" id="PRU00047"/>
    </source>
</evidence>
<keyword evidence="5" id="KW-0540">Nuclease</keyword>
<comment type="caution">
    <text evidence="16">The sequence shown here is derived from an EMBL/GenBank/DDBJ whole genome shotgun (WGS) entry which is preliminary data.</text>
</comment>
<evidence type="ECO:0000256" key="5">
    <source>
        <dbReference type="ARBA" id="ARBA00022722"/>
    </source>
</evidence>
<keyword evidence="4" id="KW-0548">Nucleotidyltransferase</keyword>
<dbReference type="GO" id="GO:0008270">
    <property type="term" value="F:zinc ion binding"/>
    <property type="evidence" value="ECO:0007669"/>
    <property type="project" value="UniProtKB-KW"/>
</dbReference>
<dbReference type="SMART" id="SM00343">
    <property type="entry name" value="ZnF_C2HC"/>
    <property type="match status" value="2"/>
</dbReference>
<feature type="region of interest" description="Disordered" evidence="13">
    <location>
        <begin position="156"/>
        <end position="175"/>
    </location>
</feature>
<dbReference type="AlphaFoldDB" id="A0A834IR01"/>
<dbReference type="PROSITE" id="PS50878">
    <property type="entry name" value="RT_POL"/>
    <property type="match status" value="1"/>
</dbReference>
<dbReference type="InterPro" id="IPR050951">
    <property type="entry name" value="Retrovirus_Pol_polyprotein"/>
</dbReference>
<evidence type="ECO:0000256" key="4">
    <source>
        <dbReference type="ARBA" id="ARBA00022695"/>
    </source>
</evidence>
<dbReference type="Pfam" id="PF17919">
    <property type="entry name" value="RT_RNaseH_2"/>
    <property type="match status" value="1"/>
</dbReference>
<evidence type="ECO:0000256" key="8">
    <source>
        <dbReference type="ARBA" id="ARBA00022801"/>
    </source>
</evidence>
<evidence type="ECO:0000256" key="7">
    <source>
        <dbReference type="ARBA" id="ARBA00022759"/>
    </source>
</evidence>
<protein>
    <recommendedName>
        <fullName evidence="1">RNA-directed DNA polymerase</fullName>
        <ecNumber evidence="1">2.7.7.49</ecNumber>
    </recommendedName>
</protein>
<dbReference type="OrthoDB" id="8060624at2759"/>
<keyword evidence="7" id="KW-0255">Endonuclease</keyword>
<dbReference type="SUPFAM" id="SSF57756">
    <property type="entry name" value="Retrovirus zinc finger-like domains"/>
    <property type="match status" value="1"/>
</dbReference>
<evidence type="ECO:0000313" key="17">
    <source>
        <dbReference type="Proteomes" id="UP000625711"/>
    </source>
</evidence>
<dbReference type="InterPro" id="IPR043502">
    <property type="entry name" value="DNA/RNA_pol_sf"/>
</dbReference>
<sequence length="740" mass="84983">MQSKLDGLAKVWYNSLDEYEKNWEGWELAISEAFPSHERFMDNMWKLLRRKKLPDETTVHYFYMKNILTKKCELSRRNAVICIIDGLPKSLHGPAKAGNYQSLEALFQGFLSQMDDSGSGSQLMTASPSTGRQIRCYICNKIGHVARMCRGIPHSLDNSGQSAAREPPRRTERKHPLFPTIGRASRKCTICNREGHSREGCWFTKRAAVKTLHRQVNDTNSKYFVSVQIQGTTFRGYLDMGSQINVANMRVTKSVNLQLETPDTYIKQFGNQIKYTKGQACLVETENDDQVKKHKVRTVQAVEIAPNTMAVVRVQAHAPNLVIPPKITKNYVPSTVFIADPIFEMNITNISNTTLKIGGKQTVARGYEIKERQIDEFRNYELQTIDANEICTNELGLTDIIEFQINLTSKEPVFYKPYRISEREKEIIREKVNELLANDIVRESKSSYASPAILVKKKNNDYRLAIDYRKLNRITVKDRYPLPNIEDHIARLKGYKYFCVLNMTQGYYQIPVAESSVEKTAFITPDGCWEFLRMPFGVCNAPATFQRLLNAVLGKLRLREVMIYIDDILIPSTTINEGMNILKAVLDIFQRANLKLNLNKCSFFQTEIDYLGYEISEWGIKPGQHKINTVLNFPEPTNMHEVRLFLGLCSYFGKFVKNHAFIVQPMTQLLKKDTPFKWEEKQRQAFDEMIKALTERPLLSIFDSKLLTELHTDASSKSIAAILLQKHGTQPKRVYTTHMS</sequence>
<evidence type="ECO:0000256" key="2">
    <source>
        <dbReference type="ARBA" id="ARBA00022670"/>
    </source>
</evidence>
<evidence type="ECO:0000259" key="15">
    <source>
        <dbReference type="PROSITE" id="PS50878"/>
    </source>
</evidence>
<dbReference type="GO" id="GO:0004190">
    <property type="term" value="F:aspartic-type endopeptidase activity"/>
    <property type="evidence" value="ECO:0007669"/>
    <property type="project" value="UniProtKB-KW"/>
</dbReference>
<dbReference type="InterPro" id="IPR001878">
    <property type="entry name" value="Znf_CCHC"/>
</dbReference>
<keyword evidence="8" id="KW-0378">Hydrolase</keyword>
<keyword evidence="11" id="KW-0511">Multifunctional enzyme</keyword>
<dbReference type="EC" id="2.7.7.49" evidence="1"/>
<evidence type="ECO:0000256" key="13">
    <source>
        <dbReference type="SAM" id="MobiDB-lite"/>
    </source>
</evidence>
<dbReference type="PANTHER" id="PTHR37984">
    <property type="entry name" value="PROTEIN CBG26694"/>
    <property type="match status" value="1"/>
</dbReference>
<feature type="domain" description="Reverse transcriptase" evidence="15">
    <location>
        <begin position="436"/>
        <end position="615"/>
    </location>
</feature>
<dbReference type="Pfam" id="PF00078">
    <property type="entry name" value="RVT_1"/>
    <property type="match status" value="1"/>
</dbReference>
<proteinExistence type="predicted"/>
<reference evidence="16" key="1">
    <citation type="submission" date="2020-08" db="EMBL/GenBank/DDBJ databases">
        <title>Genome sequencing and assembly of the red palm weevil Rhynchophorus ferrugineus.</title>
        <authorList>
            <person name="Dias G.B."/>
            <person name="Bergman C.M."/>
            <person name="Manee M."/>
        </authorList>
    </citation>
    <scope>NUCLEOTIDE SEQUENCE</scope>
    <source>
        <strain evidence="16">AA-2017</strain>
        <tissue evidence="16">Whole larva</tissue>
    </source>
</reference>
<keyword evidence="12" id="KW-0863">Zinc-finger</keyword>
<dbReference type="PANTHER" id="PTHR37984:SF5">
    <property type="entry name" value="PROTEIN NYNRIN-LIKE"/>
    <property type="match status" value="1"/>
</dbReference>
<keyword evidence="6" id="KW-0064">Aspartyl protease</keyword>
<dbReference type="PROSITE" id="PS50158">
    <property type="entry name" value="ZF_CCHC"/>
    <property type="match status" value="1"/>
</dbReference>
<dbReference type="GO" id="GO:0004519">
    <property type="term" value="F:endonuclease activity"/>
    <property type="evidence" value="ECO:0007669"/>
    <property type="project" value="UniProtKB-KW"/>
</dbReference>
<dbReference type="Gene3D" id="3.10.10.10">
    <property type="entry name" value="HIV Type 1 Reverse Transcriptase, subunit A, domain 1"/>
    <property type="match status" value="1"/>
</dbReference>
<dbReference type="EMBL" id="JAACXV010000401">
    <property type="protein sequence ID" value="KAF7278397.1"/>
    <property type="molecule type" value="Genomic_DNA"/>
</dbReference>
<name>A0A834IR01_RHYFE</name>
<evidence type="ECO:0000256" key="3">
    <source>
        <dbReference type="ARBA" id="ARBA00022679"/>
    </source>
</evidence>
<dbReference type="Gene3D" id="3.30.70.270">
    <property type="match status" value="2"/>
</dbReference>
<keyword evidence="10" id="KW-0238">DNA-binding</keyword>
<evidence type="ECO:0000256" key="11">
    <source>
        <dbReference type="ARBA" id="ARBA00023268"/>
    </source>
</evidence>
<evidence type="ECO:0000259" key="14">
    <source>
        <dbReference type="PROSITE" id="PS50158"/>
    </source>
</evidence>
<evidence type="ECO:0000256" key="6">
    <source>
        <dbReference type="ARBA" id="ARBA00022750"/>
    </source>
</evidence>
<evidence type="ECO:0000256" key="10">
    <source>
        <dbReference type="ARBA" id="ARBA00023125"/>
    </source>
</evidence>
<dbReference type="InterPro" id="IPR041577">
    <property type="entry name" value="RT_RNaseH_2"/>
</dbReference>
<dbReference type="GO" id="GO:0006508">
    <property type="term" value="P:proteolysis"/>
    <property type="evidence" value="ECO:0007669"/>
    <property type="project" value="UniProtKB-KW"/>
</dbReference>
<dbReference type="FunFam" id="3.30.70.270:FF:000020">
    <property type="entry name" value="Transposon Tf2-6 polyprotein-like Protein"/>
    <property type="match status" value="1"/>
</dbReference>
<keyword evidence="12" id="KW-0862">Zinc</keyword>
<evidence type="ECO:0000256" key="1">
    <source>
        <dbReference type="ARBA" id="ARBA00012493"/>
    </source>
</evidence>
<dbReference type="SUPFAM" id="SSF56672">
    <property type="entry name" value="DNA/RNA polymerases"/>
    <property type="match status" value="1"/>
</dbReference>
<keyword evidence="12" id="KW-0479">Metal-binding</keyword>
<dbReference type="CDD" id="cd01647">
    <property type="entry name" value="RT_LTR"/>
    <property type="match status" value="1"/>
</dbReference>
<organism evidence="16 17">
    <name type="scientific">Rhynchophorus ferrugineus</name>
    <name type="common">Red palm weevil</name>
    <name type="synonym">Curculio ferrugineus</name>
    <dbReference type="NCBI Taxonomy" id="354439"/>
    <lineage>
        <taxon>Eukaryota</taxon>
        <taxon>Metazoa</taxon>
        <taxon>Ecdysozoa</taxon>
        <taxon>Arthropoda</taxon>
        <taxon>Hexapoda</taxon>
        <taxon>Insecta</taxon>
        <taxon>Pterygota</taxon>
        <taxon>Neoptera</taxon>
        <taxon>Endopterygota</taxon>
        <taxon>Coleoptera</taxon>
        <taxon>Polyphaga</taxon>
        <taxon>Cucujiformia</taxon>
        <taxon>Curculionidae</taxon>
        <taxon>Dryophthorinae</taxon>
        <taxon>Rhynchophorus</taxon>
    </lineage>
</organism>
<dbReference type="Proteomes" id="UP000625711">
    <property type="component" value="Unassembled WGS sequence"/>
</dbReference>
<feature type="domain" description="CCHC-type" evidence="14">
    <location>
        <begin position="135"/>
        <end position="150"/>
    </location>
</feature>
<evidence type="ECO:0000256" key="9">
    <source>
        <dbReference type="ARBA" id="ARBA00022918"/>
    </source>
</evidence>
<keyword evidence="17" id="KW-1185">Reference proteome</keyword>
<accession>A0A834IR01</accession>
<dbReference type="InterPro" id="IPR000477">
    <property type="entry name" value="RT_dom"/>
</dbReference>